<dbReference type="GO" id="GO:0009055">
    <property type="term" value="F:electron transfer activity"/>
    <property type="evidence" value="ECO:0007669"/>
    <property type="project" value="InterPro"/>
</dbReference>
<evidence type="ECO:0000256" key="9">
    <source>
        <dbReference type="ARBA" id="ARBA00022982"/>
    </source>
</evidence>
<feature type="binding site" description="covalent" evidence="12">
    <location>
        <position position="49"/>
    </location>
    <ligand>
        <name>heme c</name>
        <dbReference type="ChEBI" id="CHEBI:61717"/>
        <label>1</label>
    </ligand>
</feature>
<keyword evidence="9" id="KW-0249">Electron transport</keyword>
<evidence type="ECO:0000256" key="6">
    <source>
        <dbReference type="ARBA" id="ARBA00022723"/>
    </source>
</evidence>
<evidence type="ECO:0000256" key="12">
    <source>
        <dbReference type="PIRSR" id="PIRSR000018-50"/>
    </source>
</evidence>
<comment type="subcellular location">
    <subcellularLocation>
        <location evidence="1">Cell membrane</location>
    </subcellularLocation>
</comment>
<evidence type="ECO:0000256" key="1">
    <source>
        <dbReference type="ARBA" id="ARBA00004236"/>
    </source>
</evidence>
<feature type="binding site" description="covalent" evidence="12">
    <location>
        <position position="317"/>
    </location>
    <ligand>
        <name>heme c</name>
        <dbReference type="ChEBI" id="CHEBI:61717"/>
        <label>3</label>
    </ligand>
</feature>
<dbReference type="InterPro" id="IPR009056">
    <property type="entry name" value="Cyt_c-like_dom"/>
</dbReference>
<evidence type="ECO:0000256" key="5">
    <source>
        <dbReference type="ARBA" id="ARBA00022660"/>
    </source>
</evidence>
<dbReference type="InterPro" id="IPR006311">
    <property type="entry name" value="TAT_signal"/>
</dbReference>
<keyword evidence="6 13" id="KW-0479">Metal-binding</keyword>
<dbReference type="InterPro" id="IPR036909">
    <property type="entry name" value="Cyt_c-like_dom_sf"/>
</dbReference>
<feature type="domain" description="Cytochrome c" evidence="14">
    <location>
        <begin position="35"/>
        <end position="138"/>
    </location>
</feature>
<dbReference type="AlphaFoldDB" id="A0A090DFK9"/>
<evidence type="ECO:0000256" key="4">
    <source>
        <dbReference type="ARBA" id="ARBA00022617"/>
    </source>
</evidence>
<keyword evidence="5" id="KW-0679">Respiratory chain</keyword>
<evidence type="ECO:0000256" key="7">
    <source>
        <dbReference type="ARBA" id="ARBA00022729"/>
    </source>
</evidence>
<feature type="binding site" description="covalent" evidence="12">
    <location>
        <position position="195"/>
    </location>
    <ligand>
        <name>heme c</name>
        <dbReference type="ChEBI" id="CHEBI:61717"/>
        <label>2</label>
    </ligand>
</feature>
<evidence type="ECO:0000259" key="14">
    <source>
        <dbReference type="PROSITE" id="PS51007"/>
    </source>
</evidence>
<feature type="binding site" description="covalent" evidence="12">
    <location>
        <position position="314"/>
    </location>
    <ligand>
        <name>heme c</name>
        <dbReference type="ChEBI" id="CHEBI:61717"/>
        <label>3</label>
    </ligand>
</feature>
<keyword evidence="8" id="KW-0677">Repeat</keyword>
<comment type="cofactor">
    <cofactor evidence="12">
        <name>heme c</name>
        <dbReference type="ChEBI" id="CHEBI:61717"/>
    </cofactor>
    <text evidence="12">Binds 3 heme c groups covalently per subunit.</text>
</comment>
<evidence type="ECO:0000256" key="13">
    <source>
        <dbReference type="PIRSR" id="PIRSR000018-51"/>
    </source>
</evidence>
<keyword evidence="3" id="KW-1003">Cell membrane</keyword>
<accession>A0A090DFK9</accession>
<feature type="domain" description="Cytochrome c" evidence="14">
    <location>
        <begin position="180"/>
        <end position="288"/>
    </location>
</feature>
<keyword evidence="7" id="KW-0732">Signal</keyword>
<dbReference type="InterPro" id="IPR014353">
    <property type="entry name" value="Membr-bd_ADH_cyt_c"/>
</dbReference>
<dbReference type="InterPro" id="IPR051459">
    <property type="entry name" value="Cytochrome_c-type_DH"/>
</dbReference>
<keyword evidence="2" id="KW-0813">Transport</keyword>
<evidence type="ECO:0000256" key="8">
    <source>
        <dbReference type="ARBA" id="ARBA00022737"/>
    </source>
</evidence>
<feature type="binding site" description="covalent" evidence="12">
    <location>
        <position position="198"/>
    </location>
    <ligand>
        <name>heme c</name>
        <dbReference type="ChEBI" id="CHEBI:61717"/>
        <label>2</label>
    </ligand>
</feature>
<dbReference type="PROSITE" id="PS51318">
    <property type="entry name" value="TAT"/>
    <property type="match status" value="1"/>
</dbReference>
<name>A0A090DFK9_MESPL</name>
<organism evidence="15 16">
    <name type="scientific">Mesorhizobium plurifarium</name>
    <dbReference type="NCBI Taxonomy" id="69974"/>
    <lineage>
        <taxon>Bacteria</taxon>
        <taxon>Pseudomonadati</taxon>
        <taxon>Pseudomonadota</taxon>
        <taxon>Alphaproteobacteria</taxon>
        <taxon>Hyphomicrobiales</taxon>
        <taxon>Phyllobacteriaceae</taxon>
        <taxon>Mesorhizobium</taxon>
    </lineage>
</organism>
<dbReference type="EC" id="1.1.99.3" evidence="15"/>
<reference evidence="16" key="1">
    <citation type="submission" date="2014-08" db="EMBL/GenBank/DDBJ databases">
        <authorList>
            <person name="Moulin L."/>
        </authorList>
    </citation>
    <scope>NUCLEOTIDE SEQUENCE [LARGE SCALE GENOMIC DNA]</scope>
</reference>
<evidence type="ECO:0000313" key="16">
    <source>
        <dbReference type="Proteomes" id="UP000045285"/>
    </source>
</evidence>
<dbReference type="Gene3D" id="1.10.760.10">
    <property type="entry name" value="Cytochrome c-like domain"/>
    <property type="match status" value="3"/>
</dbReference>
<feature type="binding site" description="axial binding residue" evidence="13">
    <location>
        <position position="318"/>
    </location>
    <ligand>
        <name>heme c</name>
        <dbReference type="ChEBI" id="CHEBI:61717"/>
        <label>3</label>
    </ligand>
    <ligandPart>
        <name>Fe</name>
        <dbReference type="ChEBI" id="CHEBI:18248"/>
    </ligandPart>
</feature>
<dbReference type="GO" id="GO:0005506">
    <property type="term" value="F:iron ion binding"/>
    <property type="evidence" value="ECO:0007669"/>
    <property type="project" value="InterPro"/>
</dbReference>
<dbReference type="PIRSF" id="PIRSF000018">
    <property type="entry name" value="Mb_ADH_cyt_c"/>
    <property type="match status" value="1"/>
</dbReference>
<evidence type="ECO:0000256" key="11">
    <source>
        <dbReference type="ARBA" id="ARBA00023136"/>
    </source>
</evidence>
<feature type="binding site" description="axial binding residue" evidence="13">
    <location>
        <position position="53"/>
    </location>
    <ligand>
        <name>heme c</name>
        <dbReference type="ChEBI" id="CHEBI:61717"/>
        <label>1</label>
    </ligand>
    <ligandPart>
        <name>Fe</name>
        <dbReference type="ChEBI" id="CHEBI:18248"/>
    </ligandPart>
</feature>
<proteinExistence type="predicted"/>
<evidence type="ECO:0000256" key="2">
    <source>
        <dbReference type="ARBA" id="ARBA00022448"/>
    </source>
</evidence>
<dbReference type="GO" id="GO:0033717">
    <property type="term" value="F:gluconate 2-dehydrogenase (acceptor) activity"/>
    <property type="evidence" value="ECO:0007669"/>
    <property type="project" value="UniProtKB-EC"/>
</dbReference>
<dbReference type="PROSITE" id="PS51007">
    <property type="entry name" value="CYTC"/>
    <property type="match status" value="3"/>
</dbReference>
<dbReference type="GO" id="GO:0005886">
    <property type="term" value="C:plasma membrane"/>
    <property type="evidence" value="ECO:0007669"/>
    <property type="project" value="UniProtKB-SubCell"/>
</dbReference>
<dbReference type="PANTHER" id="PTHR35008">
    <property type="entry name" value="BLL4482 PROTEIN-RELATED"/>
    <property type="match status" value="1"/>
</dbReference>
<protein>
    <submittedName>
        <fullName evidence="15">Gluconate 2-dehydrogenase cytochrome c subunit</fullName>
        <ecNumber evidence="15">1.1.99.3</ecNumber>
    </submittedName>
</protein>
<keyword evidence="10 13" id="KW-0408">Iron</keyword>
<dbReference type="InterPro" id="IPR008168">
    <property type="entry name" value="Cyt_C_IC"/>
</dbReference>
<dbReference type="PANTHER" id="PTHR35008:SF8">
    <property type="entry name" value="ALCOHOL DEHYDROGENASE CYTOCHROME C SUBUNIT"/>
    <property type="match status" value="1"/>
</dbReference>
<feature type="binding site" description="covalent" evidence="12">
    <location>
        <position position="52"/>
    </location>
    <ligand>
        <name>heme c</name>
        <dbReference type="ChEBI" id="CHEBI:61717"/>
        <label>1</label>
    </ligand>
</feature>
<evidence type="ECO:0000256" key="10">
    <source>
        <dbReference type="ARBA" id="ARBA00023004"/>
    </source>
</evidence>
<dbReference type="SUPFAM" id="SSF46626">
    <property type="entry name" value="Cytochrome c"/>
    <property type="match status" value="3"/>
</dbReference>
<dbReference type="EMBL" id="CCMZ01000003">
    <property type="protein sequence ID" value="CDX11882.1"/>
    <property type="molecule type" value="Genomic_DNA"/>
</dbReference>
<dbReference type="Pfam" id="PF00034">
    <property type="entry name" value="Cytochrom_C"/>
    <property type="match status" value="3"/>
</dbReference>
<evidence type="ECO:0000313" key="15">
    <source>
        <dbReference type="EMBL" id="CDX11882.1"/>
    </source>
</evidence>
<keyword evidence="15" id="KW-0560">Oxidoreductase</keyword>
<dbReference type="PRINTS" id="PR00605">
    <property type="entry name" value="CYTCHROMECIC"/>
</dbReference>
<feature type="domain" description="Cytochrome c" evidence="14">
    <location>
        <begin position="301"/>
        <end position="391"/>
    </location>
</feature>
<dbReference type="Proteomes" id="UP000045285">
    <property type="component" value="Unassembled WGS sequence"/>
</dbReference>
<keyword evidence="11" id="KW-0472">Membrane</keyword>
<evidence type="ECO:0000256" key="3">
    <source>
        <dbReference type="ARBA" id="ARBA00022475"/>
    </source>
</evidence>
<keyword evidence="4 12" id="KW-0349">Heme</keyword>
<feature type="binding site" description="axial binding residue" evidence="13">
    <location>
        <position position="199"/>
    </location>
    <ligand>
        <name>heme c</name>
        <dbReference type="ChEBI" id="CHEBI:61717"/>
        <label>2</label>
    </ligand>
    <ligandPart>
        <name>Fe</name>
        <dbReference type="ChEBI" id="CHEBI:18248"/>
    </ligandPart>
</feature>
<gene>
    <name evidence="15" type="ORF">MPL3356_110213</name>
</gene>
<keyword evidence="16" id="KW-1185">Reference proteome</keyword>
<sequence length="417" mass="44802">MITRRAVVLVAGAAALGAVLVTLGPFAYAQIGDFAKQERGRYLVAAGDCEACHTADDGKPFAGDRPIETPFGTIYSANITPDPETGIGAWTEEQFYRAMHEGLAADGRRLYPAFPYPWFTKVTREDVDDIRAYLRTLAPVRAEPRDNEFIWPLNHRFAMAAWNGLFFKPGEFQPGKDQSAEWNRGAYLVEGLGHCGACHTPKNILGSSKTSEAFQGAEVQNWFAPNLTGDKRTGLGSWSEEDIVAFLKTGHNARTTAYGPMGAVVKDSTSKLTDQDLQAIATFLKSLPAFTPNSAGSADQKMLSAGKAIYGDDCAACHQLGGEGVEGVFPSLRGGAVVQSDQPLSMLRLILNGGHAAATAQNPNDKTMPSFGWKLSDDQIAALATYVRNAWGNQAAPVTAETVRKLRSSTDSVTGAY</sequence>
<dbReference type="GO" id="GO:0020037">
    <property type="term" value="F:heme binding"/>
    <property type="evidence" value="ECO:0007669"/>
    <property type="project" value="InterPro"/>
</dbReference>